<dbReference type="PROSITE" id="PS50600">
    <property type="entry name" value="ULP_PROTEASE"/>
    <property type="match status" value="1"/>
</dbReference>
<evidence type="ECO:0000256" key="2">
    <source>
        <dbReference type="ARBA" id="ARBA00022670"/>
    </source>
</evidence>
<evidence type="ECO:0000256" key="6">
    <source>
        <dbReference type="SAM" id="MobiDB-lite"/>
    </source>
</evidence>
<feature type="region of interest" description="Disordered" evidence="6">
    <location>
        <begin position="660"/>
        <end position="695"/>
    </location>
</feature>
<feature type="domain" description="Ubiquitin-like protease family profile" evidence="7">
    <location>
        <begin position="170"/>
        <end position="358"/>
    </location>
</feature>
<feature type="region of interest" description="Disordered" evidence="6">
    <location>
        <begin position="400"/>
        <end position="470"/>
    </location>
</feature>
<evidence type="ECO:0000256" key="4">
    <source>
        <dbReference type="ARBA" id="ARBA00022807"/>
    </source>
</evidence>
<evidence type="ECO:0000256" key="1">
    <source>
        <dbReference type="ARBA" id="ARBA00005234"/>
    </source>
</evidence>
<dbReference type="InterPro" id="IPR038765">
    <property type="entry name" value="Papain-like_cys_pep_sf"/>
</dbReference>
<evidence type="ECO:0000256" key="3">
    <source>
        <dbReference type="ARBA" id="ARBA00022801"/>
    </source>
</evidence>
<name>A0ABP0L8T8_9DINO</name>
<feature type="coiled-coil region" evidence="5">
    <location>
        <begin position="627"/>
        <end position="654"/>
    </location>
</feature>
<sequence length="1356" mass="150833">MELSRGERNICFFVTDKELTKRIVEEHCDRADLSECSVVVTRQFLLKEHAGLLHDAIERLGKHCARVRFSRVPFGTWHISGQLSLSDANTLLRSLDPNKVVIEFESCDFFHPRAFDGSEKEALVLLLSEVNARVEMKHCRIMPSSSLWIEVQDNVTCESAGLVDPHGKEVKGSTPNLDTLGPGKWVCDGVVGAYAALVRSAIAATGFASSTKVLDPWLCTCLEKDNELGDDAAFARKVARLERKPETDIRLAEVVLFPLNVGGTFDKERGKRIGAHWVLVVATSKPTRRLLVFDSLSGPQNSSTRYMGQIKPLQRLLRQVWPQDASEEGDDKPVFCPTPQQPNAHDCGIHMLVNLRAKALEEEISPPRTDRGGVLWRERIAREIRAKVLDGYDHLNYEAPTSFDDRDYWEDDDGVTIDDERAGSGTDEAPHGDQRVVDGSKAAATPSKELLEATEEGTAPRNAMATPEQSSSQDLFSDAEAFFAEQKLPSNHKTSLGTFYSALVWAAANPDVLRGRLANEEALAVLTRFQERFCEPRKIGAGARSTTAERIVRLLAFVQHGIVPFERAALGWEYVFRAWDLFNCTRLDPWKADTCATYRKQFSQDVRRFLTHLGLGDNHATMLRAGLEASRKTAARTRLDLAKAERRTEQLEHDAALRQPLQGAPMPLKPPAVAELDPGTATEPGAVDATGVEGKKRRGTNETLDMTEDEYKDMVRFVHGSGNLFWWTYLTLMGSIGCRPNDLELCTFEDVATIVYAQNQHAHLAVSLPYLKGRWTENHSAAVFPNLSDPCLSALIAVSTSLVTLCAEVAARVTPSTSFFGALYRSETFAANAGELSLHEKNQASLECPSSSTLGREFKALLRQLCRSGNSMHWGVNGSRIEYLSLYSIRKFVQTTVRRREPGLDRDFSFRAGWLQHKTDNSHGPKSEHGPGTERSVNDATDPLFRVSSLADSYIKYSCNGDRRTGLIAADRAPALGQMHDYMVDWVLSECDQDVDHVVNGYFDLDRLCDRIWPSGTHSQARLHAAYFLVGYHCGLFNERVVDRIDDRLAVEVFEDLEILSRVDLPRLEVPPFGDTFAMAACATYRCSPSGTFAREFRPALQTVQEADAAFEARVHRARNQAVPVAFKTVVKAKSAEQDVRGKPQKAGRESVLSSSSSSSSSDSSVDWDKGSTTPRARCRTARKRPEPADGDKENQWPGAECDSQHSSSTPPLKRPRAANGSTEGEQAGFAERFLCSTPIFNEFRDKYRIRPGLSTREGLKFLIKVWQEPVFEGAECLQTLKDEGLGDISIQAGSRSKHRVSALRRMLNDRARQMDNIYKISGGKEVPIADMVEKTAAYLDENNLTIAKLRTNIDL</sequence>
<feature type="compositionally biased region" description="Basic and acidic residues" evidence="6">
    <location>
        <begin position="917"/>
        <end position="932"/>
    </location>
</feature>
<comment type="caution">
    <text evidence="8">The sequence shown here is derived from an EMBL/GenBank/DDBJ whole genome shotgun (WGS) entry which is preliminary data.</text>
</comment>
<feature type="compositionally biased region" description="Low complexity" evidence="6">
    <location>
        <begin position="1151"/>
        <end position="1165"/>
    </location>
</feature>
<dbReference type="EMBL" id="CAXAMM010014914">
    <property type="protein sequence ID" value="CAK9035014.1"/>
    <property type="molecule type" value="Genomic_DNA"/>
</dbReference>
<proteinExistence type="inferred from homology"/>
<comment type="similarity">
    <text evidence="1">Belongs to the peptidase C48 family.</text>
</comment>
<reference evidence="8 9" key="1">
    <citation type="submission" date="2024-02" db="EMBL/GenBank/DDBJ databases">
        <authorList>
            <person name="Chen Y."/>
            <person name="Shah S."/>
            <person name="Dougan E. K."/>
            <person name="Thang M."/>
            <person name="Chan C."/>
        </authorList>
    </citation>
    <scope>NUCLEOTIDE SEQUENCE [LARGE SCALE GENOMIC DNA]</scope>
</reference>
<keyword evidence="3" id="KW-0378">Hydrolase</keyword>
<dbReference type="SUPFAM" id="SSF54001">
    <property type="entry name" value="Cysteine proteinases"/>
    <property type="match status" value="1"/>
</dbReference>
<dbReference type="InterPro" id="IPR003653">
    <property type="entry name" value="Peptidase_C48_C"/>
</dbReference>
<dbReference type="PANTHER" id="PTHR46468">
    <property type="entry name" value="SENTRIN-SPECIFIC PROTEASE 8"/>
    <property type="match status" value="1"/>
</dbReference>
<dbReference type="PANTHER" id="PTHR46468:SF1">
    <property type="entry name" value="SENTRIN-SPECIFIC PROTEASE 8"/>
    <property type="match status" value="1"/>
</dbReference>
<evidence type="ECO:0000256" key="5">
    <source>
        <dbReference type="SAM" id="Coils"/>
    </source>
</evidence>
<keyword evidence="2" id="KW-0645">Protease</keyword>
<feature type="compositionally biased region" description="Acidic residues" evidence="6">
    <location>
        <begin position="407"/>
        <end position="417"/>
    </location>
</feature>
<keyword evidence="9" id="KW-1185">Reference proteome</keyword>
<feature type="compositionally biased region" description="Basic and acidic residues" evidence="6">
    <location>
        <begin position="418"/>
        <end position="438"/>
    </location>
</feature>
<organism evidence="8 9">
    <name type="scientific">Durusdinium trenchii</name>
    <dbReference type="NCBI Taxonomy" id="1381693"/>
    <lineage>
        <taxon>Eukaryota</taxon>
        <taxon>Sar</taxon>
        <taxon>Alveolata</taxon>
        <taxon>Dinophyceae</taxon>
        <taxon>Suessiales</taxon>
        <taxon>Symbiodiniaceae</taxon>
        <taxon>Durusdinium</taxon>
    </lineage>
</organism>
<dbReference type="Gene3D" id="3.40.395.10">
    <property type="entry name" value="Adenoviral Proteinase, Chain A"/>
    <property type="match status" value="1"/>
</dbReference>
<feature type="region of interest" description="Disordered" evidence="6">
    <location>
        <begin position="1133"/>
        <end position="1226"/>
    </location>
</feature>
<keyword evidence="5" id="KW-0175">Coiled coil</keyword>
<evidence type="ECO:0000259" key="7">
    <source>
        <dbReference type="PROSITE" id="PS50600"/>
    </source>
</evidence>
<keyword evidence="4" id="KW-0788">Thiol protease</keyword>
<dbReference type="InterPro" id="IPR044613">
    <property type="entry name" value="Nep1/2-like"/>
</dbReference>
<protein>
    <recommendedName>
        <fullName evidence="7">Ubiquitin-like protease family profile domain-containing protein</fullName>
    </recommendedName>
</protein>
<evidence type="ECO:0000313" key="9">
    <source>
        <dbReference type="Proteomes" id="UP001642464"/>
    </source>
</evidence>
<evidence type="ECO:0000313" key="8">
    <source>
        <dbReference type="EMBL" id="CAK9035014.1"/>
    </source>
</evidence>
<feature type="compositionally biased region" description="Basic and acidic residues" evidence="6">
    <location>
        <begin position="1184"/>
        <end position="1195"/>
    </location>
</feature>
<gene>
    <name evidence="8" type="ORF">SCF082_LOCUS21115</name>
</gene>
<dbReference type="Proteomes" id="UP001642464">
    <property type="component" value="Unassembled WGS sequence"/>
</dbReference>
<accession>A0ABP0L8T8</accession>
<feature type="region of interest" description="Disordered" evidence="6">
    <location>
        <begin position="917"/>
        <end position="939"/>
    </location>
</feature>
<dbReference type="Pfam" id="PF02902">
    <property type="entry name" value="Peptidase_C48"/>
    <property type="match status" value="1"/>
</dbReference>